<gene>
    <name evidence="1" type="ORF">EVA_06907</name>
</gene>
<organism evidence="1">
    <name type="scientific">gut metagenome</name>
    <dbReference type="NCBI Taxonomy" id="749906"/>
    <lineage>
        <taxon>unclassified sequences</taxon>
        <taxon>metagenomes</taxon>
        <taxon>organismal metagenomes</taxon>
    </lineage>
</organism>
<evidence type="ECO:0000313" key="1">
    <source>
        <dbReference type="EMBL" id="EJX04988.1"/>
    </source>
</evidence>
<protein>
    <submittedName>
        <fullName evidence="1">Uncharacterized protein</fullName>
    </submittedName>
</protein>
<reference evidence="1" key="1">
    <citation type="journal article" date="2012" name="PLoS ONE">
        <title>Gene sets for utilization of primary and secondary nutrition supplies in the distal gut of endangered iberian lynx.</title>
        <authorList>
            <person name="Alcaide M."/>
            <person name="Messina E."/>
            <person name="Richter M."/>
            <person name="Bargiela R."/>
            <person name="Peplies J."/>
            <person name="Huws S.A."/>
            <person name="Newbold C.J."/>
            <person name="Golyshin P.N."/>
            <person name="Simon M.A."/>
            <person name="Lopez G."/>
            <person name="Yakimov M.M."/>
            <person name="Ferrer M."/>
        </authorList>
    </citation>
    <scope>NUCLEOTIDE SEQUENCE</scope>
</reference>
<sequence>MIKKFFGVLLLLLGANVCTYAQNDAVTNQTVLDLLQEGFTAEEIIGAIENSSTRTITYDISFMRALKKAGATPELTTFLQKIAKKGYGI</sequence>
<name>J9GR47_9ZZZZ</name>
<dbReference type="EMBL" id="AMCI01001617">
    <property type="protein sequence ID" value="EJX04988.1"/>
    <property type="molecule type" value="Genomic_DNA"/>
</dbReference>
<accession>J9GR47</accession>
<comment type="caution">
    <text evidence="1">The sequence shown here is derived from an EMBL/GenBank/DDBJ whole genome shotgun (WGS) entry which is preliminary data.</text>
</comment>
<dbReference type="AlphaFoldDB" id="J9GR47"/>
<proteinExistence type="predicted"/>